<evidence type="ECO:0000313" key="3">
    <source>
        <dbReference type="Proteomes" id="UP000265618"/>
    </source>
</evidence>
<comment type="caution">
    <text evidence="2">The sequence shown here is derived from an EMBL/GenBank/DDBJ whole genome shotgun (WGS) entry which is preliminary data.</text>
</comment>
<evidence type="ECO:0000256" key="1">
    <source>
        <dbReference type="SAM" id="SignalP"/>
    </source>
</evidence>
<organism evidence="2 3">
    <name type="scientific">Kipferlia bialata</name>
    <dbReference type="NCBI Taxonomy" id="797122"/>
    <lineage>
        <taxon>Eukaryota</taxon>
        <taxon>Metamonada</taxon>
        <taxon>Carpediemonas-like organisms</taxon>
        <taxon>Kipferlia</taxon>
    </lineage>
</organism>
<gene>
    <name evidence="2" type="ORF">KIPB_012008</name>
</gene>
<dbReference type="EMBL" id="BDIP01005126">
    <property type="protein sequence ID" value="GIQ89515.1"/>
    <property type="molecule type" value="Genomic_DNA"/>
</dbReference>
<reference evidence="2 3" key="1">
    <citation type="journal article" date="2018" name="PLoS ONE">
        <title>The draft genome of Kipferlia bialata reveals reductive genome evolution in fornicate parasites.</title>
        <authorList>
            <person name="Tanifuji G."/>
            <person name="Takabayashi S."/>
            <person name="Kume K."/>
            <person name="Takagi M."/>
            <person name="Nakayama T."/>
            <person name="Kamikawa R."/>
            <person name="Inagaki Y."/>
            <person name="Hashimoto T."/>
        </authorList>
    </citation>
    <scope>NUCLEOTIDE SEQUENCE [LARGE SCALE GENOMIC DNA]</scope>
    <source>
        <strain evidence="2">NY0173</strain>
    </source>
</reference>
<accession>A0A9K3D8A6</accession>
<dbReference type="Proteomes" id="UP000265618">
    <property type="component" value="Unassembled WGS sequence"/>
</dbReference>
<dbReference type="AlphaFoldDB" id="A0A9K3D8A6"/>
<feature type="chain" id="PRO_5039921608" evidence="1">
    <location>
        <begin position="19"/>
        <end position="85"/>
    </location>
</feature>
<sequence length="85" mass="9345">MRISVLCTVALLVCCCLCEDFSLYVKGQEEHGNIGNPDCYFDSTTGSCTESHCDHGADADSFCVEVEYSMGAPYIIYICMDIHSL</sequence>
<keyword evidence="3" id="KW-1185">Reference proteome</keyword>
<evidence type="ECO:0000313" key="2">
    <source>
        <dbReference type="EMBL" id="GIQ89515.1"/>
    </source>
</evidence>
<protein>
    <submittedName>
        <fullName evidence="2">Uncharacterized protein</fullName>
    </submittedName>
</protein>
<keyword evidence="1" id="KW-0732">Signal</keyword>
<feature type="signal peptide" evidence="1">
    <location>
        <begin position="1"/>
        <end position="18"/>
    </location>
</feature>
<proteinExistence type="predicted"/>
<name>A0A9K3D8A6_9EUKA</name>